<sequence length="138" mass="15803">MDHHCPGVNNCVGEKKIIGFFCALYYVYRPVFSSLSYPVWISVFFPMSQGSGLKGDICFFPPVTVILLIFLCLEGLLFLTFTSVMFGTQIHSICKDQTKIERLKREKATWEWRLCWEGMKSVLGEQPSILKMNPFAGF</sequence>
<name>A0A5F8H3N4_MONDO</name>
<keyword evidence="6 7" id="KW-0012">Acyltransferase</keyword>
<reference evidence="9 10" key="1">
    <citation type="journal article" date="2007" name="Nature">
        <title>Genome of the marsupial Monodelphis domestica reveals innovation in non-coding sequences.</title>
        <authorList>
            <person name="Mikkelsen T.S."/>
            <person name="Wakefield M.J."/>
            <person name="Aken B."/>
            <person name="Amemiya C.T."/>
            <person name="Chang J.L."/>
            <person name="Duke S."/>
            <person name="Garber M."/>
            <person name="Gentles A.J."/>
            <person name="Goodstadt L."/>
            <person name="Heger A."/>
            <person name="Jurka J."/>
            <person name="Kamal M."/>
            <person name="Mauceli E."/>
            <person name="Searle S.M."/>
            <person name="Sharpe T."/>
            <person name="Baker M.L."/>
            <person name="Batzer M.A."/>
            <person name="Benos P.V."/>
            <person name="Belov K."/>
            <person name="Clamp M."/>
            <person name="Cook A."/>
            <person name="Cuff J."/>
            <person name="Das R."/>
            <person name="Davidow L."/>
            <person name="Deakin J.E."/>
            <person name="Fazzari M.J."/>
            <person name="Glass J.L."/>
            <person name="Grabherr M."/>
            <person name="Greally J.M."/>
            <person name="Gu W."/>
            <person name="Hore T.A."/>
            <person name="Huttley G.A."/>
            <person name="Kleber M."/>
            <person name="Jirtle R.L."/>
            <person name="Koina E."/>
            <person name="Lee J.T."/>
            <person name="Mahony S."/>
            <person name="Marra M.A."/>
            <person name="Miller R.D."/>
            <person name="Nicholls R.D."/>
            <person name="Oda M."/>
            <person name="Papenfuss A.T."/>
            <person name="Parra Z.E."/>
            <person name="Pollock D.D."/>
            <person name="Ray D.A."/>
            <person name="Schein J.E."/>
            <person name="Speed T.P."/>
            <person name="Thompson K."/>
            <person name="VandeBerg J.L."/>
            <person name="Wade C.M."/>
            <person name="Walker J.A."/>
            <person name="Waters P.D."/>
            <person name="Webber C."/>
            <person name="Weidman J.R."/>
            <person name="Xie X."/>
            <person name="Zody M.C."/>
            <person name="Baldwin J."/>
            <person name="Abdouelleil A."/>
            <person name="Abdulkadir J."/>
            <person name="Abebe A."/>
            <person name="Abera B."/>
            <person name="Abreu J."/>
            <person name="Acer S.C."/>
            <person name="Aftuck L."/>
            <person name="Alexander A."/>
            <person name="An P."/>
            <person name="Anderson E."/>
            <person name="Anderson S."/>
            <person name="Arachi H."/>
            <person name="Azer M."/>
            <person name="Bachantsang P."/>
            <person name="Barry A."/>
            <person name="Bayul T."/>
            <person name="Berlin A."/>
            <person name="Bessette D."/>
            <person name="Bloom T."/>
            <person name="Bloom T."/>
            <person name="Boguslavskiy L."/>
            <person name="Bonnet C."/>
            <person name="Boukhgalter B."/>
            <person name="Bourzgui I."/>
            <person name="Brown A."/>
            <person name="Cahill P."/>
            <person name="Channer S."/>
            <person name="Cheshatsang Y."/>
            <person name="Chuda L."/>
            <person name="Citroen M."/>
            <person name="Collymore A."/>
            <person name="Cooke P."/>
            <person name="Costello M."/>
            <person name="D'Aco K."/>
            <person name="Daza R."/>
            <person name="De Haan G."/>
            <person name="DeGray S."/>
            <person name="DeMaso C."/>
            <person name="Dhargay N."/>
            <person name="Dooley K."/>
            <person name="Dooley E."/>
            <person name="Doricent M."/>
            <person name="Dorje P."/>
            <person name="Dorjee K."/>
            <person name="Dupes A."/>
            <person name="Elong R."/>
            <person name="Falk J."/>
            <person name="Farina A."/>
            <person name="Faro S."/>
            <person name="Ferguson D."/>
            <person name="Fisher S."/>
            <person name="Foley C.D."/>
            <person name="Franke A."/>
            <person name="Friedrich D."/>
            <person name="Gadbois L."/>
            <person name="Gearin G."/>
            <person name="Gearin C.R."/>
            <person name="Giannoukos G."/>
            <person name="Goode T."/>
            <person name="Graham J."/>
            <person name="Grandbois E."/>
            <person name="Grewal S."/>
            <person name="Gyaltsen K."/>
            <person name="Hafez N."/>
            <person name="Hagos B."/>
            <person name="Hall J."/>
            <person name="Henson C."/>
            <person name="Hollinger A."/>
            <person name="Honan T."/>
            <person name="Huard M.D."/>
            <person name="Hughes L."/>
            <person name="Hurhula B."/>
            <person name="Husby M.E."/>
            <person name="Kamat A."/>
            <person name="Kanga B."/>
            <person name="Kashin S."/>
            <person name="Khazanovich D."/>
            <person name="Kisner P."/>
            <person name="Lance K."/>
            <person name="Lara M."/>
            <person name="Lee W."/>
            <person name="Lennon N."/>
            <person name="Letendre F."/>
            <person name="LeVine R."/>
            <person name="Lipovsky A."/>
            <person name="Liu X."/>
            <person name="Liu J."/>
            <person name="Liu S."/>
            <person name="Lokyitsang T."/>
            <person name="Lokyitsang Y."/>
            <person name="Lubonja R."/>
            <person name="Lui A."/>
            <person name="MacDonald P."/>
            <person name="Magnisalis V."/>
            <person name="Maru K."/>
            <person name="Matthews C."/>
            <person name="McCusker W."/>
            <person name="McDonough S."/>
            <person name="Mehta T."/>
            <person name="Meldrim J."/>
            <person name="Meneus L."/>
            <person name="Mihai O."/>
            <person name="Mihalev A."/>
            <person name="Mihova T."/>
            <person name="Mittelman R."/>
            <person name="Mlenga V."/>
            <person name="Montmayeur A."/>
            <person name="Mulrain L."/>
            <person name="Navidi A."/>
            <person name="Naylor J."/>
            <person name="Negash T."/>
            <person name="Nguyen T."/>
            <person name="Nguyen N."/>
            <person name="Nicol R."/>
            <person name="Norbu C."/>
            <person name="Norbu N."/>
            <person name="Novod N."/>
            <person name="O'Neill B."/>
            <person name="Osman S."/>
            <person name="Markiewicz E."/>
            <person name="Oyono O.L."/>
            <person name="Patti C."/>
            <person name="Phunkhang P."/>
            <person name="Pierre F."/>
            <person name="Priest M."/>
            <person name="Raghuraman S."/>
            <person name="Rege F."/>
            <person name="Reyes R."/>
            <person name="Rise C."/>
            <person name="Rogov P."/>
            <person name="Ross K."/>
            <person name="Ryan E."/>
            <person name="Settipalli S."/>
            <person name="Shea T."/>
            <person name="Sherpa N."/>
            <person name="Shi L."/>
            <person name="Shih D."/>
            <person name="Sparrow T."/>
            <person name="Spaulding J."/>
            <person name="Stalker J."/>
            <person name="Stange-Thomann N."/>
            <person name="Stavropoulos S."/>
            <person name="Stone C."/>
            <person name="Strader C."/>
            <person name="Tesfaye S."/>
            <person name="Thomson T."/>
            <person name="Thoulutsang Y."/>
            <person name="Thoulutsang D."/>
            <person name="Topham K."/>
            <person name="Topping I."/>
            <person name="Tsamla T."/>
            <person name="Vassiliev H."/>
            <person name="Vo A."/>
            <person name="Wangchuk T."/>
            <person name="Wangdi T."/>
            <person name="Weiand M."/>
            <person name="Wilkinson J."/>
            <person name="Wilson A."/>
            <person name="Yadav S."/>
            <person name="Young G."/>
            <person name="Yu Q."/>
            <person name="Zembek L."/>
            <person name="Zhong D."/>
            <person name="Zimmer A."/>
            <person name="Zwirko Z."/>
            <person name="Jaffe D.B."/>
            <person name="Alvarez P."/>
            <person name="Brockman W."/>
            <person name="Butler J."/>
            <person name="Chin C."/>
            <person name="Gnerre S."/>
            <person name="MacCallum I."/>
            <person name="Graves J.A."/>
            <person name="Ponting C.P."/>
            <person name="Breen M."/>
            <person name="Samollow P.B."/>
            <person name="Lander E.S."/>
            <person name="Lindblad-Toh K."/>
        </authorList>
    </citation>
    <scope>NUCLEOTIDE SEQUENCE [LARGE SCALE GENOMIC DNA]</scope>
</reference>
<dbReference type="InterPro" id="IPR039859">
    <property type="entry name" value="PFA4/ZDH16/20/ERF2-like"/>
</dbReference>
<protein>
    <recommendedName>
        <fullName evidence="7">Palmitoyltransferase</fullName>
        <ecNumber evidence="7">2.3.1.225</ecNumber>
    </recommendedName>
</protein>
<feature type="transmembrane region" description="Helical" evidence="7">
    <location>
        <begin position="26"/>
        <end position="47"/>
    </location>
</feature>
<dbReference type="Bgee" id="ENSMODG00000048085">
    <property type="expression patterns" value="Expressed in skeletal muscle tissue and 2 other cell types or tissues"/>
</dbReference>
<dbReference type="Pfam" id="PF01529">
    <property type="entry name" value="DHHC"/>
    <property type="match status" value="1"/>
</dbReference>
<keyword evidence="3 7" id="KW-0812">Transmembrane</keyword>
<dbReference type="AlphaFoldDB" id="A0A5F8H3N4"/>
<proteinExistence type="inferred from homology"/>
<dbReference type="OMA" id="IMLMSSH"/>
<dbReference type="GO" id="GO:0019706">
    <property type="term" value="F:protein-cysteine S-palmitoyltransferase activity"/>
    <property type="evidence" value="ECO:0007669"/>
    <property type="project" value="UniProtKB-EC"/>
</dbReference>
<comment type="similarity">
    <text evidence="7">Belongs to the DHHC palmitoyltransferase family.</text>
</comment>
<keyword evidence="4 7" id="KW-1133">Transmembrane helix</keyword>
<dbReference type="EC" id="2.3.1.225" evidence="7"/>
<keyword evidence="5 7" id="KW-0472">Membrane</keyword>
<feature type="domain" description="Palmitoyltransferase DHHC" evidence="8">
    <location>
        <begin position="1"/>
        <end position="105"/>
    </location>
</feature>
<comment type="subcellular location">
    <subcellularLocation>
        <location evidence="1">Membrane</location>
        <topology evidence="1">Multi-pass membrane protein</topology>
    </subcellularLocation>
</comment>
<comment type="domain">
    <text evidence="7">The DHHC domain is required for palmitoyltransferase activity.</text>
</comment>
<evidence type="ECO:0000256" key="4">
    <source>
        <dbReference type="ARBA" id="ARBA00022989"/>
    </source>
</evidence>
<organism evidence="9 10">
    <name type="scientific">Monodelphis domestica</name>
    <name type="common">Gray short-tailed opossum</name>
    <dbReference type="NCBI Taxonomy" id="13616"/>
    <lineage>
        <taxon>Eukaryota</taxon>
        <taxon>Metazoa</taxon>
        <taxon>Chordata</taxon>
        <taxon>Craniata</taxon>
        <taxon>Vertebrata</taxon>
        <taxon>Euteleostomi</taxon>
        <taxon>Mammalia</taxon>
        <taxon>Metatheria</taxon>
        <taxon>Didelphimorphia</taxon>
        <taxon>Didelphidae</taxon>
        <taxon>Monodelphis</taxon>
    </lineage>
</organism>
<evidence type="ECO:0000259" key="8">
    <source>
        <dbReference type="Pfam" id="PF01529"/>
    </source>
</evidence>
<keyword evidence="10" id="KW-1185">Reference proteome</keyword>
<dbReference type="Proteomes" id="UP000002280">
    <property type="component" value="Chromosome 6"/>
</dbReference>
<dbReference type="InParanoid" id="A0A5F8H3N4"/>
<evidence type="ECO:0000256" key="2">
    <source>
        <dbReference type="ARBA" id="ARBA00022679"/>
    </source>
</evidence>
<dbReference type="GO" id="GO:0016020">
    <property type="term" value="C:membrane"/>
    <property type="evidence" value="ECO:0007669"/>
    <property type="project" value="UniProtKB-SubCell"/>
</dbReference>
<evidence type="ECO:0000313" key="10">
    <source>
        <dbReference type="Proteomes" id="UP000002280"/>
    </source>
</evidence>
<accession>A0A5F8H3N4</accession>
<comment type="catalytic activity">
    <reaction evidence="7">
        <text>L-cysteinyl-[protein] + hexadecanoyl-CoA = S-hexadecanoyl-L-cysteinyl-[protein] + CoA</text>
        <dbReference type="Rhea" id="RHEA:36683"/>
        <dbReference type="Rhea" id="RHEA-COMP:10131"/>
        <dbReference type="Rhea" id="RHEA-COMP:11032"/>
        <dbReference type="ChEBI" id="CHEBI:29950"/>
        <dbReference type="ChEBI" id="CHEBI:57287"/>
        <dbReference type="ChEBI" id="CHEBI:57379"/>
        <dbReference type="ChEBI" id="CHEBI:74151"/>
        <dbReference type="EC" id="2.3.1.225"/>
    </reaction>
</comment>
<evidence type="ECO:0000256" key="1">
    <source>
        <dbReference type="ARBA" id="ARBA00004141"/>
    </source>
</evidence>
<dbReference type="GeneTree" id="ENSGT00940000156519"/>
<evidence type="ECO:0000256" key="5">
    <source>
        <dbReference type="ARBA" id="ARBA00023136"/>
    </source>
</evidence>
<evidence type="ECO:0000256" key="7">
    <source>
        <dbReference type="RuleBase" id="RU079119"/>
    </source>
</evidence>
<evidence type="ECO:0000256" key="6">
    <source>
        <dbReference type="ARBA" id="ARBA00023315"/>
    </source>
</evidence>
<dbReference type="STRING" id="13616.ENSMODP00000053891"/>
<keyword evidence="2 7" id="KW-0808">Transferase</keyword>
<reference evidence="9" key="2">
    <citation type="submission" date="2025-08" db="UniProtKB">
        <authorList>
            <consortium name="Ensembl"/>
        </authorList>
    </citation>
    <scope>IDENTIFICATION</scope>
</reference>
<evidence type="ECO:0000313" key="9">
    <source>
        <dbReference type="Ensembl" id="ENSMODP00000053891.1"/>
    </source>
</evidence>
<dbReference type="Ensembl" id="ENSMODT00000067352.1">
    <property type="protein sequence ID" value="ENSMODP00000053891.1"/>
    <property type="gene ID" value="ENSMODG00000048085.1"/>
</dbReference>
<reference evidence="9" key="3">
    <citation type="submission" date="2025-09" db="UniProtKB">
        <authorList>
            <consortium name="Ensembl"/>
        </authorList>
    </citation>
    <scope>IDENTIFICATION</scope>
</reference>
<dbReference type="InterPro" id="IPR001594">
    <property type="entry name" value="Palmitoyltrfase_DHHC"/>
</dbReference>
<evidence type="ECO:0000256" key="3">
    <source>
        <dbReference type="ARBA" id="ARBA00022692"/>
    </source>
</evidence>
<feature type="transmembrane region" description="Helical" evidence="7">
    <location>
        <begin position="59"/>
        <end position="81"/>
    </location>
</feature>
<dbReference type="PANTHER" id="PTHR12246">
    <property type="entry name" value="PALMITOYLTRANSFERASE ZDHHC16"/>
    <property type="match status" value="1"/>
</dbReference>
<dbReference type="PROSITE" id="PS50216">
    <property type="entry name" value="DHHC"/>
    <property type="match status" value="1"/>
</dbReference>